<dbReference type="Proteomes" id="UP000694680">
    <property type="component" value="Chromosome 12"/>
</dbReference>
<evidence type="ECO:0000256" key="1">
    <source>
        <dbReference type="SAM" id="MobiDB-lite"/>
    </source>
</evidence>
<feature type="region of interest" description="Disordered" evidence="1">
    <location>
        <begin position="810"/>
        <end position="976"/>
    </location>
</feature>
<dbReference type="Pfam" id="PF20641">
    <property type="entry name" value="TAF1C_beta-prop"/>
    <property type="match status" value="1"/>
</dbReference>
<dbReference type="GO" id="GO:0001164">
    <property type="term" value="F:RNA polymerase I core promoter sequence-specific DNA binding"/>
    <property type="evidence" value="ECO:0007669"/>
    <property type="project" value="TreeGrafter"/>
</dbReference>
<feature type="compositionally biased region" description="Basic residues" evidence="1">
    <location>
        <begin position="810"/>
        <end position="819"/>
    </location>
</feature>
<dbReference type="InterPro" id="IPR049087">
    <property type="entry name" value="TAF1C_beta-prop"/>
</dbReference>
<dbReference type="InterPro" id="IPR049090">
    <property type="entry name" value="TAF1C_HB"/>
</dbReference>
<accession>A0A8C5HNF8</accession>
<protein>
    <submittedName>
        <fullName evidence="5">Uncharacterized protein</fullName>
    </submittedName>
</protein>
<proteinExistence type="predicted"/>
<feature type="compositionally biased region" description="Low complexity" evidence="1">
    <location>
        <begin position="829"/>
        <end position="840"/>
    </location>
</feature>
<dbReference type="AlphaFoldDB" id="A0A8C5HNF8"/>
<feature type="domain" description="TAF1C beta-propeller" evidence="3">
    <location>
        <begin position="292"/>
        <end position="429"/>
    </location>
</feature>
<keyword evidence="2" id="KW-0732">Signal</keyword>
<reference evidence="5" key="3">
    <citation type="submission" date="2025-09" db="UniProtKB">
        <authorList>
            <consortium name="Ensembl"/>
        </authorList>
    </citation>
    <scope>IDENTIFICATION</scope>
</reference>
<evidence type="ECO:0000259" key="4">
    <source>
        <dbReference type="Pfam" id="PF20642"/>
    </source>
</evidence>
<organism evidence="5 6">
    <name type="scientific">Gouania willdenowi</name>
    <name type="common">Blunt-snouted clingfish</name>
    <name type="synonym">Lepadogaster willdenowi</name>
    <dbReference type="NCBI Taxonomy" id="441366"/>
    <lineage>
        <taxon>Eukaryota</taxon>
        <taxon>Metazoa</taxon>
        <taxon>Chordata</taxon>
        <taxon>Craniata</taxon>
        <taxon>Vertebrata</taxon>
        <taxon>Euteleostomi</taxon>
        <taxon>Actinopterygii</taxon>
        <taxon>Neopterygii</taxon>
        <taxon>Teleostei</taxon>
        <taxon>Neoteleostei</taxon>
        <taxon>Acanthomorphata</taxon>
        <taxon>Ovalentaria</taxon>
        <taxon>Blenniimorphae</taxon>
        <taxon>Blenniiformes</taxon>
        <taxon>Gobiesocoidei</taxon>
        <taxon>Gobiesocidae</taxon>
        <taxon>Gobiesocinae</taxon>
        <taxon>Gouania</taxon>
    </lineage>
</organism>
<dbReference type="InterPro" id="IPR038801">
    <property type="entry name" value="TAF1C"/>
</dbReference>
<gene>
    <name evidence="5" type="primary">taf1c</name>
</gene>
<dbReference type="Ensembl" id="ENSGWIT00000052168.1">
    <property type="protein sequence ID" value="ENSGWIP00000048242.1"/>
    <property type="gene ID" value="ENSGWIG00000023664.1"/>
</dbReference>
<evidence type="ECO:0000313" key="6">
    <source>
        <dbReference type="Proteomes" id="UP000694680"/>
    </source>
</evidence>
<sequence length="976" mass="110059">MLSLLLLSFNSSSYLDEQRCCLLWSTVEVTKSWFRWRTGKLHECFSFRLTECTGQGVSGPSSSWTFTAKHHTSGEKWRLVEPVPIPFLSPKKAFQWPITPPDPLDFTDHLNNYYLDHSQDAFGCMTDILGGNFNFHQKKREKDGEHSVNMWRVKKFLNMLKFQTCPLTYSSNTLASYSQLLSDVVPSISPELLGSHLYDELAEQRDRLLFCEVATGGALAFIPFSQSSSSQQGCLLYPGSLGLDLNFHKIELQHHSESSSLLNQSSEEPFNVQLKGSVRQLSCSSLFNDCCVGVRSDYFCGVWRFNEINDPRLLQVVNTTDVASCISVSPHILGEVLVASESGVADLWTVGKGMQRIRTENSNLYFNAKSSWRWCEFTAHPRVMLYADRTGADLTDIRVNPTSNHTLFKISSSAECRPGERLVLCKYLENVHPYHHIITTQYSAYIMDERFPYVPMLKLDHMMDAPPVYCHIVPSSVNETAGVSKVLLGSHRSQEITLLQYSGGQAETCFSLGPPRALLRPKDSLHHLPAQIPHRMDTATKRLSSPATGLTFMQTPSGETGKRCICVLQLTEAGDIFYQILEPEQQEANTSQPPSAEDILQTQLQPTQTEASLTPEKDQLQRLHAVNSSEESDAEYKLEMLSHLQSQVAITNEPMPEDHDKDENVPPQQSTPMKVSNRALVIWKHWLQKLFRKSRQNKPHSHVPQHFTVKTDGLLCQSESGSRGPSQKVETLRQTLRTCMSQRSLLLHSTVSDLLQIPHVPIPYQVDTKARADLLSQRLTHAWQGQEVWNAWWDEHLGQNKEAKVRALRRKRRREKVARRAAGQPYELSGSFSSSASCISETDDFSVSQTPWSDIEDPGSHLSTMDENPEVTTPSSIPFDSPYSTPTATSRSVRGEQQTVQRGRTLSLIPNPESTAVRQRSDSPADRLHTTQEESLQRNRSSTMTHSFQTSISKRSQGQRASSQASQPKKKSRMGF</sequence>
<reference evidence="5" key="1">
    <citation type="submission" date="2020-06" db="EMBL/GenBank/DDBJ databases">
        <authorList>
            <consortium name="Wellcome Sanger Institute Data Sharing"/>
        </authorList>
    </citation>
    <scope>NUCLEOTIDE SEQUENCE [LARGE SCALE GENOMIC DNA]</scope>
</reference>
<dbReference type="PANTHER" id="PTHR15319:SF1">
    <property type="entry name" value="TATA BOX-BINDING PROTEIN-ASSOCIATED FACTOR RNA POLYMERASE I SUBUNIT C"/>
    <property type="match status" value="1"/>
</dbReference>
<feature type="compositionally biased region" description="Polar residues" evidence="1">
    <location>
        <begin position="938"/>
        <end position="954"/>
    </location>
</feature>
<name>A0A8C5HNF8_GOUWI</name>
<feature type="compositionally biased region" description="Polar residues" evidence="1">
    <location>
        <begin position="861"/>
        <end position="904"/>
    </location>
</feature>
<dbReference type="Pfam" id="PF20642">
    <property type="entry name" value="TAF1C_HB"/>
    <property type="match status" value="1"/>
</dbReference>
<feature type="chain" id="PRO_5034612270" evidence="2">
    <location>
        <begin position="16"/>
        <end position="976"/>
    </location>
</feature>
<keyword evidence="6" id="KW-1185">Reference proteome</keyword>
<feature type="compositionally biased region" description="Basic and acidic residues" evidence="1">
    <location>
        <begin position="919"/>
        <end position="937"/>
    </location>
</feature>
<evidence type="ECO:0000313" key="5">
    <source>
        <dbReference type="Ensembl" id="ENSGWIP00000048242.1"/>
    </source>
</evidence>
<evidence type="ECO:0000256" key="2">
    <source>
        <dbReference type="SAM" id="SignalP"/>
    </source>
</evidence>
<dbReference type="PANTHER" id="PTHR15319">
    <property type="entry name" value="TATA BOX-BINDING PROTEIN ASSOCIATED FACTOR RNA POLYMERASE I SUBUNIT C"/>
    <property type="match status" value="1"/>
</dbReference>
<feature type="compositionally biased region" description="Low complexity" evidence="1">
    <location>
        <begin position="955"/>
        <end position="967"/>
    </location>
</feature>
<dbReference type="GO" id="GO:0001650">
    <property type="term" value="C:fibrillar center"/>
    <property type="evidence" value="ECO:0007669"/>
    <property type="project" value="TreeGrafter"/>
</dbReference>
<feature type="region of interest" description="Disordered" evidence="1">
    <location>
        <begin position="654"/>
        <end position="673"/>
    </location>
</feature>
<reference evidence="5" key="2">
    <citation type="submission" date="2025-08" db="UniProtKB">
        <authorList>
            <consortium name="Ensembl"/>
        </authorList>
    </citation>
    <scope>IDENTIFICATION</scope>
</reference>
<evidence type="ECO:0000259" key="3">
    <source>
        <dbReference type="Pfam" id="PF20641"/>
    </source>
</evidence>
<feature type="domain" description="TAF1C helical bundle" evidence="4">
    <location>
        <begin position="541"/>
        <end position="815"/>
    </location>
</feature>
<feature type="signal peptide" evidence="2">
    <location>
        <begin position="1"/>
        <end position="15"/>
    </location>
</feature>